<proteinExistence type="predicted"/>
<dbReference type="GO" id="GO:0003676">
    <property type="term" value="F:nucleic acid binding"/>
    <property type="evidence" value="ECO:0007669"/>
    <property type="project" value="InterPro"/>
</dbReference>
<reference evidence="4" key="1">
    <citation type="submission" date="2019-09" db="UniProtKB">
        <authorList>
            <consortium name="WormBaseParasite"/>
        </authorList>
    </citation>
    <scope>IDENTIFICATION</scope>
</reference>
<dbReference type="InterPro" id="IPR036397">
    <property type="entry name" value="RNaseH_sf"/>
</dbReference>
<protein>
    <submittedName>
        <fullName evidence="4">Integrase catalytic domain-containing protein</fullName>
    </submittedName>
</protein>
<dbReference type="Gene3D" id="3.30.420.10">
    <property type="entry name" value="Ribonuclease H-like superfamily/Ribonuclease H"/>
    <property type="match status" value="1"/>
</dbReference>
<dbReference type="Pfam" id="PF18701">
    <property type="entry name" value="DUF5641"/>
    <property type="match status" value="1"/>
</dbReference>
<dbReference type="Proteomes" id="UP000050761">
    <property type="component" value="Unassembled WGS sequence"/>
</dbReference>
<dbReference type="PANTHER" id="PTHR47331:SF1">
    <property type="entry name" value="GAG-LIKE PROTEIN"/>
    <property type="match status" value="1"/>
</dbReference>
<dbReference type="WBParaSite" id="HPBE_0000343101-mRNA-1">
    <property type="protein sequence ID" value="HPBE_0000343101-mRNA-1"/>
    <property type="gene ID" value="HPBE_0000343101"/>
</dbReference>
<dbReference type="InterPro" id="IPR040676">
    <property type="entry name" value="DUF5641"/>
</dbReference>
<dbReference type="InterPro" id="IPR001584">
    <property type="entry name" value="Integrase_cat-core"/>
</dbReference>
<dbReference type="PANTHER" id="PTHR47331">
    <property type="entry name" value="PHD-TYPE DOMAIN-CONTAINING PROTEIN"/>
    <property type="match status" value="1"/>
</dbReference>
<feature type="compositionally biased region" description="Basic residues" evidence="1">
    <location>
        <begin position="316"/>
        <end position="326"/>
    </location>
</feature>
<accession>A0A183FB89</accession>
<dbReference type="InterPro" id="IPR012337">
    <property type="entry name" value="RNaseH-like_sf"/>
</dbReference>
<dbReference type="AlphaFoldDB" id="A0A183FB89"/>
<evidence type="ECO:0000259" key="2">
    <source>
        <dbReference type="PROSITE" id="PS50994"/>
    </source>
</evidence>
<name>A0A183FB89_HELPZ</name>
<evidence type="ECO:0000313" key="3">
    <source>
        <dbReference type="Proteomes" id="UP000050761"/>
    </source>
</evidence>
<sequence length="326" mass="36600">LPPERVNSSRPFANSGLDYFGPIVVRAGNDQEPFRRFISRRGCPDLVLSDNAPTFKLGRHVLVNELRQLPEDKAVKDFGTARGLQWRFITPLSPWKGGFYERLVGSVKTALKKTTHKNILDLWNLQTLLTEIEATINTRPLTPLTGSAADGALVLRPIDLINPQFTLGHLENPTAKVTSSDHFANSDSQEFLVSQYSILRDSLQTFWELWQKDYLQALAERNQLRSPQTRSSGTQPKIGDVVLLFTDNSARSNWPLGVVIQVNRSADGAVRSVKVRTGRHKILDRSTNQLIPLEIAAEDSKSICPKELKKPTRIQPPRKVKKATIH</sequence>
<organism evidence="3 4">
    <name type="scientific">Heligmosomoides polygyrus</name>
    <name type="common">Parasitic roundworm</name>
    <dbReference type="NCBI Taxonomy" id="6339"/>
    <lineage>
        <taxon>Eukaryota</taxon>
        <taxon>Metazoa</taxon>
        <taxon>Ecdysozoa</taxon>
        <taxon>Nematoda</taxon>
        <taxon>Chromadorea</taxon>
        <taxon>Rhabditida</taxon>
        <taxon>Rhabditina</taxon>
        <taxon>Rhabditomorpha</taxon>
        <taxon>Strongyloidea</taxon>
        <taxon>Heligmosomidae</taxon>
        <taxon>Heligmosomoides</taxon>
    </lineage>
</organism>
<evidence type="ECO:0000313" key="4">
    <source>
        <dbReference type="WBParaSite" id="HPBE_0000343101-mRNA-1"/>
    </source>
</evidence>
<dbReference type="SUPFAM" id="SSF53098">
    <property type="entry name" value="Ribonuclease H-like"/>
    <property type="match status" value="1"/>
</dbReference>
<dbReference type="PROSITE" id="PS50994">
    <property type="entry name" value="INTEGRASE"/>
    <property type="match status" value="1"/>
</dbReference>
<keyword evidence="3" id="KW-1185">Reference proteome</keyword>
<feature type="domain" description="Integrase catalytic" evidence="2">
    <location>
        <begin position="34"/>
        <end position="165"/>
    </location>
</feature>
<feature type="region of interest" description="Disordered" evidence="1">
    <location>
        <begin position="306"/>
        <end position="326"/>
    </location>
</feature>
<dbReference type="GO" id="GO:0015074">
    <property type="term" value="P:DNA integration"/>
    <property type="evidence" value="ECO:0007669"/>
    <property type="project" value="InterPro"/>
</dbReference>
<evidence type="ECO:0000256" key="1">
    <source>
        <dbReference type="SAM" id="MobiDB-lite"/>
    </source>
</evidence>